<sequence>MRVFASIGVAAVLAIAPAASAGARDAGASLETATATATVAPAITRPGGVTTNGFVSDLNCFFFKRC</sequence>
<dbReference type="RefSeq" id="WP_122823300.1">
    <property type="nucleotide sequence ID" value="NZ_CP033325.1"/>
</dbReference>
<keyword evidence="3" id="KW-1185">Reference proteome</keyword>
<evidence type="ECO:0000313" key="3">
    <source>
        <dbReference type="Proteomes" id="UP001595955"/>
    </source>
</evidence>
<evidence type="ECO:0000256" key="1">
    <source>
        <dbReference type="SAM" id="SignalP"/>
    </source>
</evidence>
<name>A0ABV9D744_9MICO</name>
<feature type="chain" id="PRO_5047028456" evidence="1">
    <location>
        <begin position="22"/>
        <end position="66"/>
    </location>
</feature>
<organism evidence="2 3">
    <name type="scientific">Georgenia faecalis</name>
    <dbReference type="NCBI Taxonomy" id="2483799"/>
    <lineage>
        <taxon>Bacteria</taxon>
        <taxon>Bacillati</taxon>
        <taxon>Actinomycetota</taxon>
        <taxon>Actinomycetes</taxon>
        <taxon>Micrococcales</taxon>
        <taxon>Bogoriellaceae</taxon>
        <taxon>Georgenia</taxon>
    </lineage>
</organism>
<protein>
    <submittedName>
        <fullName evidence="2">Uncharacterized protein</fullName>
    </submittedName>
</protein>
<proteinExistence type="predicted"/>
<dbReference type="Proteomes" id="UP001595955">
    <property type="component" value="Unassembled WGS sequence"/>
</dbReference>
<reference evidence="3" key="1">
    <citation type="journal article" date="2019" name="Int. J. Syst. Evol. Microbiol.">
        <title>The Global Catalogue of Microorganisms (GCM) 10K type strain sequencing project: providing services to taxonomists for standard genome sequencing and annotation.</title>
        <authorList>
            <consortium name="The Broad Institute Genomics Platform"/>
            <consortium name="The Broad Institute Genome Sequencing Center for Infectious Disease"/>
            <person name="Wu L."/>
            <person name="Ma J."/>
        </authorList>
    </citation>
    <scope>NUCLEOTIDE SEQUENCE [LARGE SCALE GENOMIC DNA]</scope>
    <source>
        <strain evidence="3">JCM 3369</strain>
    </source>
</reference>
<dbReference type="EMBL" id="JBHSGF010000001">
    <property type="protein sequence ID" value="MFC4554109.1"/>
    <property type="molecule type" value="Genomic_DNA"/>
</dbReference>
<accession>A0ABV9D744</accession>
<keyword evidence="1" id="KW-0732">Signal</keyword>
<comment type="caution">
    <text evidence="2">The sequence shown here is derived from an EMBL/GenBank/DDBJ whole genome shotgun (WGS) entry which is preliminary data.</text>
</comment>
<feature type="signal peptide" evidence="1">
    <location>
        <begin position="1"/>
        <end position="21"/>
    </location>
</feature>
<gene>
    <name evidence="2" type="ORF">ACFO3F_02515</name>
</gene>
<evidence type="ECO:0000313" key="2">
    <source>
        <dbReference type="EMBL" id="MFC4554109.1"/>
    </source>
</evidence>